<dbReference type="InterPro" id="IPR014825">
    <property type="entry name" value="DNA_alkylation"/>
</dbReference>
<evidence type="ECO:0000313" key="1">
    <source>
        <dbReference type="EMBL" id="QSB13115.1"/>
    </source>
</evidence>
<dbReference type="EMBL" id="CP070499">
    <property type="protein sequence ID" value="QSB13115.1"/>
    <property type="molecule type" value="Genomic_DNA"/>
</dbReference>
<name>A0A895Y9Y2_9ACTN</name>
<organism evidence="1 2">
    <name type="scientific">Natronosporangium hydrolyticum</name>
    <dbReference type="NCBI Taxonomy" id="2811111"/>
    <lineage>
        <taxon>Bacteria</taxon>
        <taxon>Bacillati</taxon>
        <taxon>Actinomycetota</taxon>
        <taxon>Actinomycetes</taxon>
        <taxon>Micromonosporales</taxon>
        <taxon>Micromonosporaceae</taxon>
        <taxon>Natronosporangium</taxon>
    </lineage>
</organism>
<proteinExistence type="predicted"/>
<dbReference type="CDD" id="cd06561">
    <property type="entry name" value="AlkD_like"/>
    <property type="match status" value="1"/>
</dbReference>
<dbReference type="SUPFAM" id="SSF48371">
    <property type="entry name" value="ARM repeat"/>
    <property type="match status" value="1"/>
</dbReference>
<dbReference type="PANTHER" id="PTHR34070">
    <property type="entry name" value="ARMADILLO-TYPE FOLD"/>
    <property type="match status" value="1"/>
</dbReference>
<dbReference type="KEGG" id="nhy:JQS43_15870"/>
<dbReference type="Gene3D" id="1.25.10.90">
    <property type="match status" value="1"/>
</dbReference>
<dbReference type="AlphaFoldDB" id="A0A895Y9Y2"/>
<accession>A0A895Y9Y2</accession>
<dbReference type="InterPro" id="IPR016024">
    <property type="entry name" value="ARM-type_fold"/>
</dbReference>
<sequence length="236" mass="27499">MSSLTAEQFIATMKSLQSDQERQKIRRYFKAAGADNEVIGVRMKHIFDTAKRSKDMPLDQVEQLLDSPYYEGRVGAVSILDFKARGRKLTDADRRALYEIYLGKHDRINNWDLVDRSAPRVVGCYLVDKPRNVLYELARSTDIWRRRTAIVATWYFVFYDDDFTDALEIAEILLKDQEELINKAVGTTLRYVGDHDRQALLSFLDQHAHDLPRVALRYAIEKLEPEQRNHYLTLGK</sequence>
<dbReference type="PANTHER" id="PTHR34070:SF1">
    <property type="entry name" value="DNA ALKYLATION REPAIR PROTEIN"/>
    <property type="match status" value="1"/>
</dbReference>
<reference evidence="1" key="1">
    <citation type="submission" date="2021-02" db="EMBL/GenBank/DDBJ databases">
        <title>Natrosporangium hydrolyticum gen. nov., sp. nov, a haloalkaliphilic actinobacterium from a soda solonchak soil.</title>
        <authorList>
            <person name="Sorokin D.Y."/>
            <person name="Khijniak T.V."/>
            <person name="Zakharycheva A.P."/>
            <person name="Boueva O.V."/>
            <person name="Ariskina E.V."/>
            <person name="Hahnke R.L."/>
            <person name="Bunk B."/>
            <person name="Sproer C."/>
            <person name="Schumann P."/>
            <person name="Evtushenko L.I."/>
            <person name="Kublanov I.V."/>
        </authorList>
    </citation>
    <scope>NUCLEOTIDE SEQUENCE</scope>
    <source>
        <strain evidence="1">DSM 106523</strain>
    </source>
</reference>
<evidence type="ECO:0000313" key="2">
    <source>
        <dbReference type="Proteomes" id="UP000662857"/>
    </source>
</evidence>
<dbReference type="Pfam" id="PF08713">
    <property type="entry name" value="DNA_alkylation"/>
    <property type="match status" value="1"/>
</dbReference>
<keyword evidence="2" id="KW-1185">Reference proteome</keyword>
<dbReference type="Proteomes" id="UP000662857">
    <property type="component" value="Chromosome"/>
</dbReference>
<gene>
    <name evidence="1" type="ORF">JQS43_15870</name>
</gene>
<dbReference type="RefSeq" id="WP_239675181.1">
    <property type="nucleotide sequence ID" value="NZ_CP070499.1"/>
</dbReference>
<protein>
    <submittedName>
        <fullName evidence="1">DNA alkylation repair protein</fullName>
    </submittedName>
</protein>